<evidence type="ECO:0000256" key="9">
    <source>
        <dbReference type="SAM" id="SignalP"/>
    </source>
</evidence>
<dbReference type="PROSITE" id="PS50835">
    <property type="entry name" value="IG_LIKE"/>
    <property type="match status" value="1"/>
</dbReference>
<feature type="chain" id="PRO_5043452711" description="Ig-like domain-containing protein" evidence="9">
    <location>
        <begin position="18"/>
        <end position="337"/>
    </location>
</feature>
<dbReference type="Gene3D" id="2.60.40.10">
    <property type="entry name" value="Immunoglobulins"/>
    <property type="match status" value="2"/>
</dbReference>
<evidence type="ECO:0000313" key="11">
    <source>
        <dbReference type="EMBL" id="KAK9972270.1"/>
    </source>
</evidence>
<dbReference type="InterPro" id="IPR003599">
    <property type="entry name" value="Ig_sub"/>
</dbReference>
<evidence type="ECO:0000256" key="7">
    <source>
        <dbReference type="ARBA" id="ARBA00023180"/>
    </source>
</evidence>
<dbReference type="InterPro" id="IPR013783">
    <property type="entry name" value="Ig-like_fold"/>
</dbReference>
<keyword evidence="5 8" id="KW-0472">Membrane</keyword>
<dbReference type="EMBL" id="JAWDJR010000007">
    <property type="protein sequence ID" value="KAK9972270.1"/>
    <property type="molecule type" value="Genomic_DNA"/>
</dbReference>
<evidence type="ECO:0000256" key="5">
    <source>
        <dbReference type="ARBA" id="ARBA00023136"/>
    </source>
</evidence>
<keyword evidence="8" id="KW-0812">Transmembrane</keyword>
<evidence type="ECO:0000259" key="10">
    <source>
        <dbReference type="PROSITE" id="PS50835"/>
    </source>
</evidence>
<comment type="caution">
    <text evidence="11">The sequence shown here is derived from an EMBL/GenBank/DDBJ whole genome shotgun (WGS) entry which is preliminary data.</text>
</comment>
<evidence type="ECO:0000256" key="8">
    <source>
        <dbReference type="SAM" id="Phobius"/>
    </source>
</evidence>
<evidence type="ECO:0000313" key="12">
    <source>
        <dbReference type="Proteomes" id="UP001479290"/>
    </source>
</evidence>
<dbReference type="InterPro" id="IPR052051">
    <property type="entry name" value="TCR_complex_component"/>
</dbReference>
<organism evidence="11 12">
    <name type="scientific">Culter alburnus</name>
    <name type="common">Topmouth culter</name>
    <dbReference type="NCBI Taxonomy" id="194366"/>
    <lineage>
        <taxon>Eukaryota</taxon>
        <taxon>Metazoa</taxon>
        <taxon>Chordata</taxon>
        <taxon>Craniata</taxon>
        <taxon>Vertebrata</taxon>
        <taxon>Euteleostomi</taxon>
        <taxon>Actinopterygii</taxon>
        <taxon>Neopterygii</taxon>
        <taxon>Teleostei</taxon>
        <taxon>Ostariophysi</taxon>
        <taxon>Cypriniformes</taxon>
        <taxon>Xenocyprididae</taxon>
        <taxon>Xenocypridinae</taxon>
        <taxon>Culter</taxon>
    </lineage>
</organism>
<evidence type="ECO:0000256" key="1">
    <source>
        <dbReference type="ARBA" id="ARBA00004236"/>
    </source>
</evidence>
<keyword evidence="8" id="KW-1133">Transmembrane helix</keyword>
<sequence length="337" mass="38137">MYVILFIVCFLFYKISMQQQYSGSILQMEDVTVQVGDDVTFYCFHPKDQMNRVMWFKQTLGEKPALVASSYHWSQDSVVKDEFKKTKRFKVNSWLDSFNLTIERTVQSDSATYYCAGSFSNLVYFGVGTNLVLRGSKSNRIHILQQSGTASSDGNVTLQCTIQNEQQSCGGEHRVYWFRHGSGKSSPGIIYTQESCKNSSVTASPTRSCVYNISMRNINPGTYYCAVVTCGEILFGHGINLDIDDEHKDQHMQFYILIGLAALLIISFITNVLLCVTKTKGNTFQQVHATDTYSQYHGTSDMNYAALKFTTQSSRQQKVGRQRQTEYSGLKLNDSIL</sequence>
<dbReference type="SUPFAM" id="SSF48726">
    <property type="entry name" value="Immunoglobulin"/>
    <property type="match status" value="2"/>
</dbReference>
<evidence type="ECO:0000256" key="6">
    <source>
        <dbReference type="ARBA" id="ARBA00023157"/>
    </source>
</evidence>
<dbReference type="InterPro" id="IPR036179">
    <property type="entry name" value="Ig-like_dom_sf"/>
</dbReference>
<dbReference type="GO" id="GO:0005886">
    <property type="term" value="C:plasma membrane"/>
    <property type="evidence" value="ECO:0007669"/>
    <property type="project" value="UniProtKB-SubCell"/>
</dbReference>
<keyword evidence="7" id="KW-0325">Glycoprotein</keyword>
<reference evidence="11 12" key="1">
    <citation type="submission" date="2024-05" db="EMBL/GenBank/DDBJ databases">
        <title>A high-quality chromosomal-level genome assembly of Topmouth culter (Culter alburnus).</title>
        <authorList>
            <person name="Zhao H."/>
        </authorList>
    </citation>
    <scope>NUCLEOTIDE SEQUENCE [LARGE SCALE GENOMIC DNA]</scope>
    <source>
        <strain evidence="11">CATC2023</strain>
        <tissue evidence="11">Muscle</tissue>
    </source>
</reference>
<name>A0AAW2AG41_CULAL</name>
<keyword evidence="12" id="KW-1185">Reference proteome</keyword>
<dbReference type="InterPro" id="IPR013106">
    <property type="entry name" value="Ig_V-set"/>
</dbReference>
<dbReference type="PANTHER" id="PTHR19433">
    <property type="entry name" value="T-CELL RECEPTOR ALPHA CHAIN V REGION-RELATED"/>
    <property type="match status" value="1"/>
</dbReference>
<dbReference type="PANTHER" id="PTHR19433:SF133">
    <property type="entry name" value="IMMUNE-TYPE RECEPTOR 5 PRECURSOR-RELATED"/>
    <property type="match status" value="1"/>
</dbReference>
<dbReference type="SMART" id="SM00409">
    <property type="entry name" value="IG"/>
    <property type="match status" value="2"/>
</dbReference>
<accession>A0AAW2AG41</accession>
<dbReference type="GO" id="GO:0009617">
    <property type="term" value="P:response to bacterium"/>
    <property type="evidence" value="ECO:0007669"/>
    <property type="project" value="TreeGrafter"/>
</dbReference>
<protein>
    <recommendedName>
        <fullName evidence="10">Ig-like domain-containing protein</fullName>
    </recommendedName>
</protein>
<feature type="domain" description="Ig-like" evidence="10">
    <location>
        <begin position="139"/>
        <end position="227"/>
    </location>
</feature>
<gene>
    <name evidence="11" type="ORF">ABG768_025591</name>
</gene>
<keyword evidence="4" id="KW-0391">Immunity</keyword>
<evidence type="ECO:0000256" key="3">
    <source>
        <dbReference type="ARBA" id="ARBA00022729"/>
    </source>
</evidence>
<keyword evidence="3 9" id="KW-0732">Signal</keyword>
<evidence type="ECO:0000256" key="2">
    <source>
        <dbReference type="ARBA" id="ARBA00022475"/>
    </source>
</evidence>
<dbReference type="Pfam" id="PF07686">
    <property type="entry name" value="V-set"/>
    <property type="match status" value="1"/>
</dbReference>
<comment type="subcellular location">
    <subcellularLocation>
        <location evidence="1">Cell membrane</location>
    </subcellularLocation>
</comment>
<dbReference type="Proteomes" id="UP001479290">
    <property type="component" value="Unassembled WGS sequence"/>
</dbReference>
<keyword evidence="6" id="KW-1015">Disulfide bond</keyword>
<feature type="signal peptide" evidence="9">
    <location>
        <begin position="1"/>
        <end position="17"/>
    </location>
</feature>
<dbReference type="AlphaFoldDB" id="A0AAW2AG41"/>
<dbReference type="GO" id="GO:0002376">
    <property type="term" value="P:immune system process"/>
    <property type="evidence" value="ECO:0007669"/>
    <property type="project" value="UniProtKB-KW"/>
</dbReference>
<keyword evidence="2" id="KW-1003">Cell membrane</keyword>
<proteinExistence type="predicted"/>
<feature type="transmembrane region" description="Helical" evidence="8">
    <location>
        <begin position="254"/>
        <end position="276"/>
    </location>
</feature>
<dbReference type="InterPro" id="IPR007110">
    <property type="entry name" value="Ig-like_dom"/>
</dbReference>
<evidence type="ECO:0000256" key="4">
    <source>
        <dbReference type="ARBA" id="ARBA00022859"/>
    </source>
</evidence>